<dbReference type="Pfam" id="PF14539">
    <property type="entry name" value="DUF4442"/>
    <property type="match status" value="1"/>
</dbReference>
<gene>
    <name evidence="1" type="ORF">Bdt_2605</name>
</gene>
<dbReference type="PATRIC" id="fig|1069642.3.peg.2579"/>
<dbReference type="InterPro" id="IPR027961">
    <property type="entry name" value="DUF4442"/>
</dbReference>
<dbReference type="AlphaFoldDB" id="K7ZGA8"/>
<evidence type="ECO:0000313" key="1">
    <source>
        <dbReference type="EMBL" id="AFY02287.1"/>
    </source>
</evidence>
<dbReference type="STRING" id="1069642.Bdt_2605"/>
<dbReference type="SUPFAM" id="SSF54637">
    <property type="entry name" value="Thioesterase/thiol ester dehydrase-isomerase"/>
    <property type="match status" value="1"/>
</dbReference>
<dbReference type="KEGG" id="bbat:Bdt_2605"/>
<accession>K7ZGA8</accession>
<sequence>MLVKFLRSIAERSPTFVMRMFFNIYPPYLGSGIKVEEISSDYKYLRVRLKLRFYNRNYVGTQFGGSIYSMTDPHFMYLLLNSLGSEYIVWDKAAKIDFLKPGKTDLIAEFRIDDNLLNEIREKTKNGDKFVFDLPADIFDLNGVKVAALSKTLYVRKKSDKPRQAAT</sequence>
<dbReference type="InterPro" id="IPR029069">
    <property type="entry name" value="HotDog_dom_sf"/>
</dbReference>
<evidence type="ECO:0000313" key="2">
    <source>
        <dbReference type="Proteomes" id="UP000010074"/>
    </source>
</evidence>
<proteinExistence type="predicted"/>
<dbReference type="Gene3D" id="3.10.129.10">
    <property type="entry name" value="Hotdog Thioesterase"/>
    <property type="match status" value="1"/>
</dbReference>
<dbReference type="HOGENOM" id="CLU_116159_0_0_7"/>
<dbReference type="EMBL" id="CP002930">
    <property type="protein sequence ID" value="AFY02287.1"/>
    <property type="molecule type" value="Genomic_DNA"/>
</dbReference>
<name>K7ZGA8_BDEBC</name>
<dbReference type="Proteomes" id="UP000010074">
    <property type="component" value="Chromosome"/>
</dbReference>
<reference evidence="1 2" key="1">
    <citation type="journal article" date="2012" name="BMC Genomics">
        <title>Genome analysis of a simultaneously predatory and prey-independent, novel Bdellovibrio bacteriovorus from the River Tiber, supports in silico predictions of both ancient and recent lateral gene transfer from diverse bacteria.</title>
        <authorList>
            <person name="Hobley L."/>
            <person name="Lerner T.R."/>
            <person name="Williams L.E."/>
            <person name="Lambert C."/>
            <person name="Till R."/>
            <person name="Milner D.S."/>
            <person name="Basford S.M."/>
            <person name="Capeness M.J."/>
            <person name="Fenton A.K."/>
            <person name="Atterbury R.J."/>
            <person name="Harris M.A."/>
            <person name="Sockett R.E."/>
        </authorList>
    </citation>
    <scope>NUCLEOTIDE SEQUENCE [LARGE SCALE GENOMIC DNA]</scope>
    <source>
        <strain evidence="1 2">Tiberius</strain>
    </source>
</reference>
<protein>
    <submittedName>
        <fullName evidence="1">Putative tetrameric acyl-CoA thioesterase</fullName>
    </submittedName>
</protein>
<organism evidence="1 2">
    <name type="scientific">Bdellovibrio bacteriovorus str. Tiberius</name>
    <dbReference type="NCBI Taxonomy" id="1069642"/>
    <lineage>
        <taxon>Bacteria</taxon>
        <taxon>Pseudomonadati</taxon>
        <taxon>Bdellovibrionota</taxon>
        <taxon>Bdellovibrionia</taxon>
        <taxon>Bdellovibrionales</taxon>
        <taxon>Pseudobdellovibrionaceae</taxon>
        <taxon>Bdellovibrio</taxon>
    </lineage>
</organism>